<dbReference type="Proteomes" id="UP000224413">
    <property type="component" value="Unassembled WGS sequence"/>
</dbReference>
<reference evidence="1 2" key="1">
    <citation type="submission" date="2017-09" db="EMBL/GenBank/DDBJ databases">
        <title>Large-scale bioinformatics analysis of Bacillus genomes uncovers conserved roles of natural products in bacterial physiology.</title>
        <authorList>
            <consortium name="Agbiome Team Llc"/>
            <person name="Bleich R.M."/>
            <person name="Grubbs K.J."/>
            <person name="Santa Maria K.C."/>
            <person name="Allen S.E."/>
            <person name="Farag S."/>
            <person name="Shank E.A."/>
            <person name="Bowers A."/>
        </authorList>
    </citation>
    <scope>NUCLEOTIDE SEQUENCE [LARGE SCALE GENOMIC DNA]</scope>
    <source>
        <strain evidence="1 2">AFS083741</strain>
    </source>
</reference>
<sequence>MTKIQLNVLFKKMQKDDKKEVLMFHVLSDELPHADELLKMPGTIVHLTVEKSDVEAIGAEFVSIQRDSKKTVLKFNVKGDTKDKINKLYPFAGENVSITLEPSQMSIDEFYEEQHEGVEYNVNSDGTTDVAPGQLKIVDEETIAE</sequence>
<accession>A0A9X6WW10</accession>
<evidence type="ECO:0000313" key="2">
    <source>
        <dbReference type="Proteomes" id="UP000224413"/>
    </source>
</evidence>
<name>A0A9X6WW10_BACCE</name>
<dbReference type="AlphaFoldDB" id="A0A9X6WW10"/>
<evidence type="ECO:0000313" key="1">
    <source>
        <dbReference type="EMBL" id="PFK06975.1"/>
    </source>
</evidence>
<dbReference type="RefSeq" id="WP_053513010.1">
    <property type="nucleotide sequence ID" value="NZ_JBAWLE010000213.1"/>
</dbReference>
<dbReference type="EMBL" id="NUWJ01000325">
    <property type="protein sequence ID" value="PFK06975.1"/>
    <property type="molecule type" value="Genomic_DNA"/>
</dbReference>
<gene>
    <name evidence="1" type="ORF">COI98_28885</name>
</gene>
<proteinExistence type="predicted"/>
<comment type="caution">
    <text evidence="1">The sequence shown here is derived from an EMBL/GenBank/DDBJ whole genome shotgun (WGS) entry which is preliminary data.</text>
</comment>
<organism evidence="1 2">
    <name type="scientific">Bacillus cereus</name>
    <dbReference type="NCBI Taxonomy" id="1396"/>
    <lineage>
        <taxon>Bacteria</taxon>
        <taxon>Bacillati</taxon>
        <taxon>Bacillota</taxon>
        <taxon>Bacilli</taxon>
        <taxon>Bacillales</taxon>
        <taxon>Bacillaceae</taxon>
        <taxon>Bacillus</taxon>
        <taxon>Bacillus cereus group</taxon>
    </lineage>
</organism>
<protein>
    <submittedName>
        <fullName evidence="1">Uncharacterized protein</fullName>
    </submittedName>
</protein>